<reference evidence="1 2" key="1">
    <citation type="journal article" date="2019" name="Commun. Biol.">
        <title>The bagworm genome reveals a unique fibroin gene that provides high tensile strength.</title>
        <authorList>
            <person name="Kono N."/>
            <person name="Nakamura H."/>
            <person name="Ohtoshi R."/>
            <person name="Tomita M."/>
            <person name="Numata K."/>
            <person name="Arakawa K."/>
        </authorList>
    </citation>
    <scope>NUCLEOTIDE SEQUENCE [LARGE SCALE GENOMIC DNA]</scope>
</reference>
<organism evidence="1 2">
    <name type="scientific">Eumeta variegata</name>
    <name type="common">Bagworm moth</name>
    <name type="synonym">Eumeta japonica</name>
    <dbReference type="NCBI Taxonomy" id="151549"/>
    <lineage>
        <taxon>Eukaryota</taxon>
        <taxon>Metazoa</taxon>
        <taxon>Ecdysozoa</taxon>
        <taxon>Arthropoda</taxon>
        <taxon>Hexapoda</taxon>
        <taxon>Insecta</taxon>
        <taxon>Pterygota</taxon>
        <taxon>Neoptera</taxon>
        <taxon>Endopterygota</taxon>
        <taxon>Lepidoptera</taxon>
        <taxon>Glossata</taxon>
        <taxon>Ditrysia</taxon>
        <taxon>Tineoidea</taxon>
        <taxon>Psychidae</taxon>
        <taxon>Oiketicinae</taxon>
        <taxon>Eumeta</taxon>
    </lineage>
</organism>
<name>A0A4C1VVP5_EUMVA</name>
<protein>
    <submittedName>
        <fullName evidence="1">Uncharacterized protein</fullName>
    </submittedName>
</protein>
<gene>
    <name evidence="1" type="ORF">EVAR_33778_1</name>
</gene>
<comment type="caution">
    <text evidence="1">The sequence shown here is derived from an EMBL/GenBank/DDBJ whole genome shotgun (WGS) entry which is preliminary data.</text>
</comment>
<dbReference type="Proteomes" id="UP000299102">
    <property type="component" value="Unassembled WGS sequence"/>
</dbReference>
<dbReference type="EMBL" id="BGZK01000409">
    <property type="protein sequence ID" value="GBP41974.1"/>
    <property type="molecule type" value="Genomic_DNA"/>
</dbReference>
<evidence type="ECO:0000313" key="2">
    <source>
        <dbReference type="Proteomes" id="UP000299102"/>
    </source>
</evidence>
<keyword evidence="2" id="KW-1185">Reference proteome</keyword>
<dbReference type="AlphaFoldDB" id="A0A4C1VVP5"/>
<sequence>MLGSGEAARAFASGEARLNRPRICLARLPREVARSPRSGSALSCAAASHVIQTEAASRGKRPRLIAAYPPSAQARAAASRAKCLGWCGRASACLGRAFARPSTARPRAICCR</sequence>
<accession>A0A4C1VVP5</accession>
<evidence type="ECO:0000313" key="1">
    <source>
        <dbReference type="EMBL" id="GBP41974.1"/>
    </source>
</evidence>
<proteinExistence type="predicted"/>